<sequence length="100" mass="11455">MPLDFYDINDIQLNEKLFEIEYADLEIAESVAFSFKKATGITIDPYGTTRIYAGHARVIILLIKEHLSNLKDDKQRVKKRLNELVARLESVKDGFIIVGD</sequence>
<dbReference type="EMBL" id="FOCL01000002">
    <property type="protein sequence ID" value="SEM97761.1"/>
    <property type="molecule type" value="Genomic_DNA"/>
</dbReference>
<dbReference type="STRING" id="551995.SAMN05192574_10256"/>
<dbReference type="RefSeq" id="WP_091208790.1">
    <property type="nucleotide sequence ID" value="NZ_FOCL01000002.1"/>
</dbReference>
<evidence type="ECO:0000256" key="1">
    <source>
        <dbReference type="SAM" id="Coils"/>
    </source>
</evidence>
<name>A0A1H8CRB2_9SPHI</name>
<dbReference type="Proteomes" id="UP000198942">
    <property type="component" value="Unassembled WGS sequence"/>
</dbReference>
<accession>A0A1H8CRB2</accession>
<evidence type="ECO:0000313" key="3">
    <source>
        <dbReference type="Proteomes" id="UP000198942"/>
    </source>
</evidence>
<organism evidence="2 3">
    <name type="scientific">Mucilaginibacter gossypiicola</name>
    <dbReference type="NCBI Taxonomy" id="551995"/>
    <lineage>
        <taxon>Bacteria</taxon>
        <taxon>Pseudomonadati</taxon>
        <taxon>Bacteroidota</taxon>
        <taxon>Sphingobacteriia</taxon>
        <taxon>Sphingobacteriales</taxon>
        <taxon>Sphingobacteriaceae</taxon>
        <taxon>Mucilaginibacter</taxon>
    </lineage>
</organism>
<keyword evidence="3" id="KW-1185">Reference proteome</keyword>
<dbReference type="OrthoDB" id="9182282at2"/>
<dbReference type="AlphaFoldDB" id="A0A1H8CRB2"/>
<keyword evidence="1" id="KW-0175">Coiled coil</keyword>
<feature type="coiled-coil region" evidence="1">
    <location>
        <begin position="67"/>
        <end position="94"/>
    </location>
</feature>
<reference evidence="3" key="1">
    <citation type="submission" date="2016-10" db="EMBL/GenBank/DDBJ databases">
        <authorList>
            <person name="Varghese N."/>
            <person name="Submissions S."/>
        </authorList>
    </citation>
    <scope>NUCLEOTIDE SEQUENCE [LARGE SCALE GENOMIC DNA]</scope>
    <source>
        <strain evidence="3">Gh-48</strain>
    </source>
</reference>
<proteinExistence type="predicted"/>
<gene>
    <name evidence="2" type="ORF">SAMN05192574_10256</name>
</gene>
<evidence type="ECO:0000313" key="2">
    <source>
        <dbReference type="EMBL" id="SEM97761.1"/>
    </source>
</evidence>
<protein>
    <submittedName>
        <fullName evidence="2">Uncharacterized protein</fullName>
    </submittedName>
</protein>